<dbReference type="GeneID" id="36346475"/>
<reference evidence="7 8" key="1">
    <citation type="journal article" date="2013" name="Nat. Genet.">
        <title>The genome of the hydatid tapeworm Echinococcus granulosus.</title>
        <authorList>
            <person name="Zheng H."/>
            <person name="Zhang W."/>
            <person name="Zhang L."/>
            <person name="Zhang Z."/>
            <person name="Li J."/>
            <person name="Lu G."/>
            <person name="Zhu Y."/>
            <person name="Wang Y."/>
            <person name="Huang Y."/>
            <person name="Liu J."/>
            <person name="Kang H."/>
            <person name="Chen J."/>
            <person name="Wang L."/>
            <person name="Chen A."/>
            <person name="Yu S."/>
            <person name="Gao Z."/>
            <person name="Jin L."/>
            <person name="Gu W."/>
            <person name="Wang Z."/>
            <person name="Zhao L."/>
            <person name="Shi B."/>
            <person name="Wen H."/>
            <person name="Lin R."/>
            <person name="Jones M.K."/>
            <person name="Brejova B."/>
            <person name="Vinar T."/>
            <person name="Zhao G."/>
            <person name="McManus D.P."/>
            <person name="Chen Z."/>
            <person name="Zhou Y."/>
            <person name="Wang S."/>
        </authorList>
    </citation>
    <scope>NUCLEOTIDE SEQUENCE [LARGE SCALE GENOMIC DNA]</scope>
</reference>
<evidence type="ECO:0000256" key="4">
    <source>
        <dbReference type="ARBA" id="ARBA00023098"/>
    </source>
</evidence>
<dbReference type="EMBL" id="APAU02000264">
    <property type="protein sequence ID" value="EUB54382.1"/>
    <property type="molecule type" value="Genomic_DNA"/>
</dbReference>
<keyword evidence="5" id="KW-0325">Glycoprotein</keyword>
<evidence type="ECO:0000259" key="6">
    <source>
        <dbReference type="Pfam" id="PF00561"/>
    </source>
</evidence>
<evidence type="ECO:0000256" key="3">
    <source>
        <dbReference type="ARBA" id="ARBA00022963"/>
    </source>
</evidence>
<dbReference type="SUPFAM" id="SSF53474">
    <property type="entry name" value="alpha/beta-Hydrolases"/>
    <property type="match status" value="1"/>
</dbReference>
<sequence>MAIDGWIVDDKTGHGEEAENLLALFQSSVWRDGGSEIKPSIHHLYCVSNAMNLMNSQVSKDSRQLVSFIIRCVLIFTNSDLKQHVALSIWSSAFFCSSPVRNMLIVCVVILFHLASGSRFKSVFGAVDPEVFQTAYEIIDGKGYRPNEYIVETEDGYYLTLHRIRTKTSMSMGDSRNVVLLQHGFLDSAHTWINNLANESLGFILADAGFDVWLGNSRGSTYSQKHAYLNTSDDKFWAFSWDEMAMYDLRASIDFIINETKVDKIFYVGHSQGAQIALAQLNSDASLRGHVSAFAALAPVAYLEHVRSPIHYIAPLCNSLHKARWLFGGVRRFLPSDWVMRFFALFVCRDHPLPFVCKNLIFLIAGYDTRNINSTRLPVYVAHTPAGTSVQNMVHYCQGMWQGRFQAFDFGAAENMVKYNRTTPPPYGLDAVGVPVTVYWGGQDWLAPPRDISRILAELSRCPGAQVRNVYLSDYNHLDFVWGLDAASRIYRDIIHFFRQYQ</sequence>
<dbReference type="GO" id="GO:0016787">
    <property type="term" value="F:hydrolase activity"/>
    <property type="evidence" value="ECO:0007669"/>
    <property type="project" value="UniProtKB-KW"/>
</dbReference>
<comment type="caution">
    <text evidence="7">The sequence shown here is derived from an EMBL/GenBank/DDBJ whole genome shotgun (WGS) entry which is preliminary data.</text>
</comment>
<dbReference type="CTD" id="36346475"/>
<dbReference type="STRING" id="6210.W6U7N2"/>
<proteinExistence type="predicted"/>
<dbReference type="InterPro" id="IPR000073">
    <property type="entry name" value="AB_hydrolase_1"/>
</dbReference>
<keyword evidence="2 7" id="KW-0378">Hydrolase</keyword>
<protein>
    <submittedName>
        <fullName evidence="7">Lysosomal acid lipase/cholesteryl ester hydrolase</fullName>
    </submittedName>
</protein>
<dbReference type="AlphaFoldDB" id="W6U7N2"/>
<keyword evidence="3" id="KW-0442">Lipid degradation</keyword>
<dbReference type="RefSeq" id="XP_024345578.1">
    <property type="nucleotide sequence ID" value="XM_024500009.1"/>
</dbReference>
<dbReference type="InterPro" id="IPR029058">
    <property type="entry name" value="AB_hydrolase_fold"/>
</dbReference>
<feature type="domain" description="AB hydrolase-1" evidence="6">
    <location>
        <begin position="177"/>
        <end position="483"/>
    </location>
</feature>
<keyword evidence="4" id="KW-0443">Lipid metabolism</keyword>
<accession>W6U7N2</accession>
<evidence type="ECO:0000256" key="2">
    <source>
        <dbReference type="ARBA" id="ARBA00022801"/>
    </source>
</evidence>
<dbReference type="Proteomes" id="UP000019149">
    <property type="component" value="Unassembled WGS sequence"/>
</dbReference>
<dbReference type="FunFam" id="3.40.50.1820:FF:000021">
    <property type="entry name" value="Lipase"/>
    <property type="match status" value="1"/>
</dbReference>
<keyword evidence="1" id="KW-0732">Signal</keyword>
<dbReference type="OrthoDB" id="9974421at2759"/>
<gene>
    <name evidence="7" type="ORF">EGR_10760</name>
</gene>
<evidence type="ECO:0000313" key="8">
    <source>
        <dbReference type="Proteomes" id="UP000019149"/>
    </source>
</evidence>
<dbReference type="Pfam" id="PF00561">
    <property type="entry name" value="Abhydrolase_1"/>
    <property type="match status" value="1"/>
</dbReference>
<dbReference type="Gene3D" id="3.40.50.1820">
    <property type="entry name" value="alpha/beta hydrolase"/>
    <property type="match status" value="1"/>
</dbReference>
<evidence type="ECO:0000256" key="5">
    <source>
        <dbReference type="ARBA" id="ARBA00023180"/>
    </source>
</evidence>
<evidence type="ECO:0000256" key="1">
    <source>
        <dbReference type="ARBA" id="ARBA00022729"/>
    </source>
</evidence>
<dbReference type="KEGG" id="egl:EGR_10760"/>
<evidence type="ECO:0000313" key="7">
    <source>
        <dbReference type="EMBL" id="EUB54382.1"/>
    </source>
</evidence>
<keyword evidence="8" id="KW-1185">Reference proteome</keyword>
<dbReference type="GO" id="GO:0016042">
    <property type="term" value="P:lipid catabolic process"/>
    <property type="evidence" value="ECO:0007669"/>
    <property type="project" value="UniProtKB-KW"/>
</dbReference>
<organism evidence="7 8">
    <name type="scientific">Echinococcus granulosus</name>
    <name type="common">Hydatid tapeworm</name>
    <dbReference type="NCBI Taxonomy" id="6210"/>
    <lineage>
        <taxon>Eukaryota</taxon>
        <taxon>Metazoa</taxon>
        <taxon>Spiralia</taxon>
        <taxon>Lophotrochozoa</taxon>
        <taxon>Platyhelminthes</taxon>
        <taxon>Cestoda</taxon>
        <taxon>Eucestoda</taxon>
        <taxon>Cyclophyllidea</taxon>
        <taxon>Taeniidae</taxon>
        <taxon>Echinococcus</taxon>
        <taxon>Echinococcus granulosus group</taxon>
    </lineage>
</organism>
<dbReference type="PANTHER" id="PTHR11005">
    <property type="entry name" value="LYSOSOMAL ACID LIPASE-RELATED"/>
    <property type="match status" value="1"/>
</dbReference>
<dbReference type="OMA" id="GTMHQIG"/>
<name>W6U7N2_ECHGR</name>